<evidence type="ECO:0000256" key="1">
    <source>
        <dbReference type="ARBA" id="ARBA00023015"/>
    </source>
</evidence>
<dbReference type="SUPFAM" id="SSF46689">
    <property type="entry name" value="Homeodomain-like"/>
    <property type="match status" value="1"/>
</dbReference>
<reference evidence="6 7" key="1">
    <citation type="journal article" date="2013" name="ISME J.">
        <title>A metabolic model for members of the genus Tetrasphaera involved in enhanced biological phosphorus removal.</title>
        <authorList>
            <person name="Kristiansen R."/>
            <person name="Nguyen H.T.T."/>
            <person name="Saunders A.M."/>
            <person name="Nielsen J.L."/>
            <person name="Wimmer R."/>
            <person name="Le V.Q."/>
            <person name="McIlroy S.J."/>
            <person name="Petrovski S."/>
            <person name="Seviour R.J."/>
            <person name="Calteau A."/>
            <person name="Nielsen K.L."/>
            <person name="Nielsen P.H."/>
        </authorList>
    </citation>
    <scope>NUCLEOTIDE SEQUENCE [LARGE SCALE GENOMIC DNA]</scope>
    <source>
        <strain evidence="6 7">T1-X7</strain>
    </source>
</reference>
<sequence>MSANNERGGRTFIEEARRAQIIQCAVDVIAESGYARATMAEIGKRAGIAKSVISYHFADKGELMQELVRTAVATYTQFLEPRLAAQPTAAGKICAYVTGSAEYMSTYTNMHLAVLEVAFNGLGPDGRPLTASIPLETHKPTLERILHDGQVSGELRQFDVRVMAGLLRSAVTHTMVMAQRADPDVDLDSYARELATAFALATRDRP</sequence>
<keyword evidence="2 4" id="KW-0238">DNA-binding</keyword>
<evidence type="ECO:0000313" key="6">
    <source>
        <dbReference type="EMBL" id="CCH79777.1"/>
    </source>
</evidence>
<dbReference type="InterPro" id="IPR036271">
    <property type="entry name" value="Tet_transcr_reg_TetR-rel_C_sf"/>
</dbReference>
<proteinExistence type="predicted"/>
<evidence type="ECO:0000256" key="2">
    <source>
        <dbReference type="ARBA" id="ARBA00023125"/>
    </source>
</evidence>
<dbReference type="SUPFAM" id="SSF48498">
    <property type="entry name" value="Tetracyclin repressor-like, C-terminal domain"/>
    <property type="match status" value="1"/>
</dbReference>
<organism evidence="6 7">
    <name type="scientific">Nostocoides japonicum T1-X7</name>
    <dbReference type="NCBI Taxonomy" id="1194083"/>
    <lineage>
        <taxon>Bacteria</taxon>
        <taxon>Bacillati</taxon>
        <taxon>Actinomycetota</taxon>
        <taxon>Actinomycetes</taxon>
        <taxon>Micrococcales</taxon>
        <taxon>Intrasporangiaceae</taxon>
        <taxon>Nostocoides</taxon>
    </lineage>
</organism>
<comment type="caution">
    <text evidence="6">The sequence shown here is derived from an EMBL/GenBank/DDBJ whole genome shotgun (WGS) entry which is preliminary data.</text>
</comment>
<evidence type="ECO:0000313" key="7">
    <source>
        <dbReference type="Proteomes" id="UP000035721"/>
    </source>
</evidence>
<name>A0A077M3Z2_9MICO</name>
<dbReference type="GO" id="GO:0000976">
    <property type="term" value="F:transcription cis-regulatory region binding"/>
    <property type="evidence" value="ECO:0007669"/>
    <property type="project" value="TreeGrafter"/>
</dbReference>
<evidence type="ECO:0000256" key="4">
    <source>
        <dbReference type="PROSITE-ProRule" id="PRU00335"/>
    </source>
</evidence>
<feature type="domain" description="HTH tetR-type" evidence="5">
    <location>
        <begin position="15"/>
        <end position="75"/>
    </location>
</feature>
<evidence type="ECO:0000259" key="5">
    <source>
        <dbReference type="PROSITE" id="PS50977"/>
    </source>
</evidence>
<feature type="DNA-binding region" description="H-T-H motif" evidence="4">
    <location>
        <begin position="38"/>
        <end position="57"/>
    </location>
</feature>
<dbReference type="InterPro" id="IPR009057">
    <property type="entry name" value="Homeodomain-like_sf"/>
</dbReference>
<dbReference type="GO" id="GO:0003700">
    <property type="term" value="F:DNA-binding transcription factor activity"/>
    <property type="evidence" value="ECO:0007669"/>
    <property type="project" value="TreeGrafter"/>
</dbReference>
<keyword evidence="7" id="KW-1185">Reference proteome</keyword>
<dbReference type="Pfam" id="PF00440">
    <property type="entry name" value="TetR_N"/>
    <property type="match status" value="1"/>
</dbReference>
<dbReference type="EMBL" id="CAJB01000390">
    <property type="protein sequence ID" value="CCH79777.1"/>
    <property type="molecule type" value="Genomic_DNA"/>
</dbReference>
<keyword evidence="1" id="KW-0805">Transcription regulation</keyword>
<dbReference type="STRING" id="1194083.BN12_580006"/>
<dbReference type="OrthoDB" id="9806334at2"/>
<dbReference type="PRINTS" id="PR00455">
    <property type="entry name" value="HTHTETR"/>
</dbReference>
<evidence type="ECO:0000256" key="3">
    <source>
        <dbReference type="ARBA" id="ARBA00023163"/>
    </source>
</evidence>
<dbReference type="Gene3D" id="1.10.357.10">
    <property type="entry name" value="Tetracycline Repressor, domain 2"/>
    <property type="match status" value="1"/>
</dbReference>
<dbReference type="Proteomes" id="UP000035721">
    <property type="component" value="Unassembled WGS sequence"/>
</dbReference>
<dbReference type="PANTHER" id="PTHR30055">
    <property type="entry name" value="HTH-TYPE TRANSCRIPTIONAL REGULATOR RUTR"/>
    <property type="match status" value="1"/>
</dbReference>
<dbReference type="InterPro" id="IPR001647">
    <property type="entry name" value="HTH_TetR"/>
</dbReference>
<dbReference type="Gene3D" id="1.10.10.60">
    <property type="entry name" value="Homeodomain-like"/>
    <property type="match status" value="1"/>
</dbReference>
<dbReference type="RefSeq" id="WP_048551745.1">
    <property type="nucleotide sequence ID" value="NZ_HF570958.1"/>
</dbReference>
<protein>
    <submittedName>
        <fullName evidence="6">Transcriptional regulator, TetR family</fullName>
    </submittedName>
</protein>
<keyword evidence="3" id="KW-0804">Transcription</keyword>
<dbReference type="PROSITE" id="PS50977">
    <property type="entry name" value="HTH_TETR_2"/>
    <property type="match status" value="1"/>
</dbReference>
<gene>
    <name evidence="6" type="ORF">BN12_580006</name>
</gene>
<dbReference type="InterPro" id="IPR050109">
    <property type="entry name" value="HTH-type_TetR-like_transc_reg"/>
</dbReference>
<dbReference type="AlphaFoldDB" id="A0A077M3Z2"/>
<dbReference type="PANTHER" id="PTHR30055:SF234">
    <property type="entry name" value="HTH-TYPE TRANSCRIPTIONAL REGULATOR BETI"/>
    <property type="match status" value="1"/>
</dbReference>
<accession>A0A077M3Z2</accession>